<dbReference type="Proteomes" id="UP001310386">
    <property type="component" value="Unassembled WGS sequence"/>
</dbReference>
<comment type="caution">
    <text evidence="2">The sequence shown here is derived from an EMBL/GenBank/DDBJ whole genome shotgun (WGS) entry which is preliminary data.</text>
</comment>
<dbReference type="InterPro" id="IPR006429">
    <property type="entry name" value="Phage_lambda_portal"/>
</dbReference>
<dbReference type="RefSeq" id="WP_371755202.1">
    <property type="nucleotide sequence ID" value="NZ_JAYJLD010000027.1"/>
</dbReference>
<feature type="region of interest" description="Disordered" evidence="1">
    <location>
        <begin position="514"/>
        <end position="540"/>
    </location>
</feature>
<evidence type="ECO:0000256" key="1">
    <source>
        <dbReference type="SAM" id="MobiDB-lite"/>
    </source>
</evidence>
<sequence>MNIIDRTIAAISPKWAVQRTAARRTLDILNYGYSEGGASGRKKSMRGWQTTAAGPKDDVDLNLSTLRARSRSLYMTAPIATAALKTNRTNVIGPGLRLKSRIDTDLLRMTPEEADKWERQVEREFNLWASKKQNCDALRLNDFYDMQGIAFLGTLMNGDAFALFKQSQPTPWMPYPLRIHLVEADRISTPWQDLTVAGTVEGKNKDNGNMITSGVEYDSTGAVVAYWICNLYPITTGLEAAKPRKWERIEAFGANTGRPNTLHIAEFERAEQRRGVPYLAPVIESLKQITRYTEAELMAAVISGMFTVFIKSNGPASDQPLGSMIPAQDQNTANNDQADYEMGTGAVNVLNPGEEIQIANPGRPNGNFDMFVNSLSKYIGSALDVPVELLLKSFQSSYSASRAALLEAWKMFRSRRQWMAKEFCQPIYEEWLSYAIASGRIKAPGYFLDPTIQQAWAKAEWHGPAPGQIDPSKEVEAAGKRIALGISTRERETIELVGGDFDQNVKQLAREKELMDQAGLSQDIPAQSPKASGEGGDYQQ</sequence>
<proteinExistence type="predicted"/>
<name>A0ABU5ZKN8_9BACL</name>
<evidence type="ECO:0000313" key="3">
    <source>
        <dbReference type="Proteomes" id="UP001310386"/>
    </source>
</evidence>
<protein>
    <submittedName>
        <fullName evidence="2">Phage portal protein</fullName>
    </submittedName>
</protein>
<dbReference type="Pfam" id="PF05136">
    <property type="entry name" value="Phage_portal_2"/>
    <property type="match status" value="1"/>
</dbReference>
<accession>A0ABU5ZKN8</accession>
<reference evidence="2" key="1">
    <citation type="submission" date="2023-12" db="EMBL/GenBank/DDBJ databases">
        <title>Fervidustalea candida gen. nov., sp. nov., a novel member of the family Paenibacillaceae isolated from a geothermal area.</title>
        <authorList>
            <person name="Li W.-J."/>
            <person name="Jiao J.-Y."/>
            <person name="Chen Y."/>
        </authorList>
    </citation>
    <scope>NUCLEOTIDE SEQUENCE</scope>
    <source>
        <strain evidence="2">SYSU GA230002</strain>
    </source>
</reference>
<evidence type="ECO:0000313" key="2">
    <source>
        <dbReference type="EMBL" id="MEB3103075.1"/>
    </source>
</evidence>
<dbReference type="EMBL" id="JAYJLD010000027">
    <property type="protein sequence ID" value="MEB3103075.1"/>
    <property type="molecule type" value="Genomic_DNA"/>
</dbReference>
<gene>
    <name evidence="2" type="ORF">VF724_15570</name>
</gene>
<keyword evidence="3" id="KW-1185">Reference proteome</keyword>
<dbReference type="NCBIfam" id="TIGR01539">
    <property type="entry name" value="portal_lambda"/>
    <property type="match status" value="1"/>
</dbReference>
<organism evidence="2 3">
    <name type="scientific">Ferviditalea candida</name>
    <dbReference type="NCBI Taxonomy" id="3108399"/>
    <lineage>
        <taxon>Bacteria</taxon>
        <taxon>Bacillati</taxon>
        <taxon>Bacillota</taxon>
        <taxon>Bacilli</taxon>
        <taxon>Bacillales</taxon>
        <taxon>Paenibacillaceae</taxon>
        <taxon>Ferviditalea</taxon>
    </lineage>
</organism>